<evidence type="ECO:0000313" key="2">
    <source>
        <dbReference type="Proteomes" id="UP001233535"/>
    </source>
</evidence>
<reference evidence="1 2" key="1">
    <citation type="submission" date="2023-04" db="EMBL/GenBank/DDBJ databases">
        <title>Lysobacter sp. strain UC isolated from soil sample.</title>
        <authorList>
            <person name="Choksket S."/>
            <person name="Harshvardhan F."/>
            <person name="Rana R."/>
            <person name="Patil P.B."/>
            <person name="Korpole S."/>
        </authorList>
    </citation>
    <scope>NUCLEOTIDE SEQUENCE [LARGE SCALE GENOMIC DNA]</scope>
    <source>
        <strain evidence="1 2">UC</strain>
    </source>
</reference>
<evidence type="ECO:0000313" key="1">
    <source>
        <dbReference type="EMBL" id="MDR0182132.1"/>
    </source>
</evidence>
<sequence>MSSPGLLLAANGLVVFIANGTGRRDIAVTVATAGSQNGNSLFRKIKKAMEPK</sequence>
<dbReference type="EMBL" id="JARUHG010000001">
    <property type="protein sequence ID" value="MDR0182132.1"/>
    <property type="molecule type" value="Genomic_DNA"/>
</dbReference>
<proteinExistence type="predicted"/>
<keyword evidence="2" id="KW-1185">Reference proteome</keyword>
<gene>
    <name evidence="1" type="ORF">P8609_03995</name>
</gene>
<organism evidence="1 2">
    <name type="scientific">Lysobacter arvi</name>
    <dbReference type="NCBI Taxonomy" id="3038776"/>
    <lineage>
        <taxon>Bacteria</taxon>
        <taxon>Pseudomonadati</taxon>
        <taxon>Pseudomonadota</taxon>
        <taxon>Gammaproteobacteria</taxon>
        <taxon>Lysobacterales</taxon>
        <taxon>Lysobacteraceae</taxon>
        <taxon>Lysobacter</taxon>
    </lineage>
</organism>
<protein>
    <submittedName>
        <fullName evidence="1">Uncharacterized protein</fullName>
    </submittedName>
</protein>
<accession>A0ABU1CBJ0</accession>
<dbReference type="Proteomes" id="UP001233535">
    <property type="component" value="Unassembled WGS sequence"/>
</dbReference>
<comment type="caution">
    <text evidence="1">The sequence shown here is derived from an EMBL/GenBank/DDBJ whole genome shotgun (WGS) entry which is preliminary data.</text>
</comment>
<name>A0ABU1CBJ0_9GAMM</name>
<dbReference type="RefSeq" id="WP_309261289.1">
    <property type="nucleotide sequence ID" value="NZ_JARUHG010000001.1"/>
</dbReference>